<evidence type="ECO:0000313" key="1">
    <source>
        <dbReference type="EMBL" id="MBE5919714.1"/>
    </source>
</evidence>
<evidence type="ECO:0000313" key="2">
    <source>
        <dbReference type="Proteomes" id="UP000766246"/>
    </source>
</evidence>
<reference evidence="1" key="1">
    <citation type="submission" date="2019-04" db="EMBL/GenBank/DDBJ databases">
        <title>Evolution of Biomass-Degrading Anaerobic Consortia Revealed by Metagenomics.</title>
        <authorList>
            <person name="Peng X."/>
        </authorList>
    </citation>
    <scope>NUCLEOTIDE SEQUENCE</scope>
    <source>
        <strain evidence="1">SIG311</strain>
    </source>
</reference>
<dbReference type="Proteomes" id="UP000766246">
    <property type="component" value="Unassembled WGS sequence"/>
</dbReference>
<accession>A0A927UCC2</accession>
<proteinExistence type="predicted"/>
<comment type="caution">
    <text evidence="1">The sequence shown here is derived from an EMBL/GenBank/DDBJ whole genome shotgun (WGS) entry which is preliminary data.</text>
</comment>
<gene>
    <name evidence="1" type="ORF">E7272_07690</name>
</gene>
<organism evidence="1 2">
    <name type="scientific">Pseudobutyrivibrio ruminis</name>
    <dbReference type="NCBI Taxonomy" id="46206"/>
    <lineage>
        <taxon>Bacteria</taxon>
        <taxon>Bacillati</taxon>
        <taxon>Bacillota</taxon>
        <taxon>Clostridia</taxon>
        <taxon>Lachnospirales</taxon>
        <taxon>Lachnospiraceae</taxon>
        <taxon>Pseudobutyrivibrio</taxon>
    </lineage>
</organism>
<protein>
    <submittedName>
        <fullName evidence="1">Uncharacterized protein</fullName>
    </submittedName>
</protein>
<name>A0A927UCC2_9FIRM</name>
<dbReference type="AlphaFoldDB" id="A0A927UCC2"/>
<dbReference type="EMBL" id="SVER01000017">
    <property type="protein sequence ID" value="MBE5919714.1"/>
    <property type="molecule type" value="Genomic_DNA"/>
</dbReference>
<sequence>MAEGYDLKVEKNKIKNVKSLYKTIEKELDKISIFEILDNETQFDILSECVDKSIAATGLLKNMTDHVASENIENYCIESEKSLTMSKEGNLYKFVLNDLLPQRRLIKNSKDQIRYGSFKNYLSIGYREGLEEYLVQNDIIPFKDKVLACFINYYNESSELIDLDNLDQKPFIDICVSRVLVPDDSPTYISHLMLGQKSSGRSHTEVYIGNSSEIFELLKTLNITF</sequence>